<dbReference type="AlphaFoldDB" id="A0A384J5Y6"/>
<dbReference type="VEuPathDB" id="FungiDB:Bcin01g04860"/>
<dbReference type="GeneID" id="5428824"/>
<dbReference type="OMA" id="MPLWLIY"/>
<dbReference type="KEGG" id="bfu:BCIN_01g04860"/>
<reference evidence="2 3" key="1">
    <citation type="journal article" date="2011" name="PLoS Genet.">
        <title>Genomic analysis of the necrotrophic fungal pathogens Sclerotinia sclerotiorum and Botrytis cinerea.</title>
        <authorList>
            <person name="Amselem J."/>
            <person name="Cuomo C.A."/>
            <person name="van Kan J.A."/>
            <person name="Viaud M."/>
            <person name="Benito E.P."/>
            <person name="Couloux A."/>
            <person name="Coutinho P.M."/>
            <person name="de Vries R.P."/>
            <person name="Dyer P.S."/>
            <person name="Fillinger S."/>
            <person name="Fournier E."/>
            <person name="Gout L."/>
            <person name="Hahn M."/>
            <person name="Kohn L."/>
            <person name="Lapalu N."/>
            <person name="Plummer K.M."/>
            <person name="Pradier J.M."/>
            <person name="Quevillon E."/>
            <person name="Sharon A."/>
            <person name="Simon A."/>
            <person name="ten Have A."/>
            <person name="Tudzynski B."/>
            <person name="Tudzynski P."/>
            <person name="Wincker P."/>
            <person name="Andrew M."/>
            <person name="Anthouard V."/>
            <person name="Beever R.E."/>
            <person name="Beffa R."/>
            <person name="Benoit I."/>
            <person name="Bouzid O."/>
            <person name="Brault B."/>
            <person name="Chen Z."/>
            <person name="Choquer M."/>
            <person name="Collemare J."/>
            <person name="Cotton P."/>
            <person name="Danchin E.G."/>
            <person name="Da Silva C."/>
            <person name="Gautier A."/>
            <person name="Giraud C."/>
            <person name="Giraud T."/>
            <person name="Gonzalez C."/>
            <person name="Grossetete S."/>
            <person name="Guldener U."/>
            <person name="Henrissat B."/>
            <person name="Howlett B.J."/>
            <person name="Kodira C."/>
            <person name="Kretschmer M."/>
            <person name="Lappartient A."/>
            <person name="Leroch M."/>
            <person name="Levis C."/>
            <person name="Mauceli E."/>
            <person name="Neuveglise C."/>
            <person name="Oeser B."/>
            <person name="Pearson M."/>
            <person name="Poulain J."/>
            <person name="Poussereau N."/>
            <person name="Quesneville H."/>
            <person name="Rascle C."/>
            <person name="Schumacher J."/>
            <person name="Segurens B."/>
            <person name="Sexton A."/>
            <person name="Silva E."/>
            <person name="Sirven C."/>
            <person name="Soanes D.M."/>
            <person name="Talbot N.J."/>
            <person name="Templeton M."/>
            <person name="Yandava C."/>
            <person name="Yarden O."/>
            <person name="Zeng Q."/>
            <person name="Rollins J.A."/>
            <person name="Lebrun M.H."/>
            <person name="Dickman M."/>
        </authorList>
    </citation>
    <scope>NUCLEOTIDE SEQUENCE [LARGE SCALE GENOMIC DNA]</scope>
    <source>
        <strain evidence="2 3">B05.10</strain>
    </source>
</reference>
<dbReference type="EMBL" id="CP009805">
    <property type="protein sequence ID" value="ATZ45764.1"/>
    <property type="molecule type" value="Genomic_DNA"/>
</dbReference>
<dbReference type="Proteomes" id="UP000001798">
    <property type="component" value="Chromosome 1"/>
</dbReference>
<dbReference type="RefSeq" id="XP_001548369.1">
    <property type="nucleotide sequence ID" value="XM_001548319.2"/>
</dbReference>
<dbReference type="InterPro" id="IPR028116">
    <property type="entry name" value="Cis-CaaD-like"/>
</dbReference>
<proteinExistence type="predicted"/>
<evidence type="ECO:0000313" key="2">
    <source>
        <dbReference type="EMBL" id="ATZ45764.1"/>
    </source>
</evidence>
<reference evidence="2 3" key="3">
    <citation type="journal article" date="2017" name="Mol. Plant Pathol.">
        <title>A gapless genome sequence of the fungus Botrytis cinerea.</title>
        <authorList>
            <person name="Van Kan J.A."/>
            <person name="Stassen J.H."/>
            <person name="Mosbach A."/>
            <person name="Van Der Lee T.A."/>
            <person name="Faino L."/>
            <person name="Farmer A.D."/>
            <person name="Papasotiriou D.G."/>
            <person name="Zhou S."/>
            <person name="Seidl M.F."/>
            <person name="Cottam E."/>
            <person name="Edel D."/>
            <person name="Hahn M."/>
            <person name="Schwartz D.C."/>
            <person name="Dietrich R.A."/>
            <person name="Widdison S."/>
            <person name="Scalliet G."/>
        </authorList>
    </citation>
    <scope>NUCLEOTIDE SEQUENCE [LARGE SCALE GENOMIC DNA]</scope>
    <source>
        <strain evidence="2 3">B05.10</strain>
    </source>
</reference>
<evidence type="ECO:0000313" key="3">
    <source>
        <dbReference type="Proteomes" id="UP000001798"/>
    </source>
</evidence>
<dbReference type="InterPro" id="IPR014347">
    <property type="entry name" value="Tautomerase/MIF_sf"/>
</dbReference>
<feature type="domain" description="Tautomerase cis-CaaD-like" evidence="1">
    <location>
        <begin position="1"/>
        <end position="138"/>
    </location>
</feature>
<dbReference type="Gene3D" id="3.30.429.10">
    <property type="entry name" value="Macrophage Migration Inhibitory Factor"/>
    <property type="match status" value="1"/>
</dbReference>
<dbReference type="Pfam" id="PF14832">
    <property type="entry name" value="Tautomerase_3"/>
    <property type="match status" value="1"/>
</dbReference>
<sequence length="146" mass="16821">MPLWIIHHPKHVFDDENSKKSLSQDITKLYTDVGLPAFYVVIVFTEVSDVNMYVGGDQATTPFIRISIDHIAVHMEGPKVHAEWTSKVDGALKPHIEDKGYNWEYHIDETERRLWKINGMYAPPFGSQAEKEWVAANKALPWEETE</sequence>
<name>A0A384J5Y6_BOTFB</name>
<accession>A0A384J5Y6</accession>
<organism evidence="2 3">
    <name type="scientific">Botryotinia fuckeliana (strain B05.10)</name>
    <name type="common">Noble rot fungus</name>
    <name type="synonym">Botrytis cinerea</name>
    <dbReference type="NCBI Taxonomy" id="332648"/>
    <lineage>
        <taxon>Eukaryota</taxon>
        <taxon>Fungi</taxon>
        <taxon>Dikarya</taxon>
        <taxon>Ascomycota</taxon>
        <taxon>Pezizomycotina</taxon>
        <taxon>Leotiomycetes</taxon>
        <taxon>Helotiales</taxon>
        <taxon>Sclerotiniaceae</taxon>
        <taxon>Botrytis</taxon>
    </lineage>
</organism>
<keyword evidence="3" id="KW-1185">Reference proteome</keyword>
<reference evidence="2 3" key="2">
    <citation type="journal article" date="2012" name="Eukaryot. Cell">
        <title>Genome update of Botrytis cinerea strains B05.10 and T4.</title>
        <authorList>
            <person name="Staats M."/>
            <person name="van Kan J.A."/>
        </authorList>
    </citation>
    <scope>NUCLEOTIDE SEQUENCE [LARGE SCALE GENOMIC DNA]</scope>
    <source>
        <strain evidence="2 3">B05.10</strain>
    </source>
</reference>
<protein>
    <recommendedName>
        <fullName evidence="1">Tautomerase cis-CaaD-like domain-containing protein</fullName>
    </recommendedName>
</protein>
<gene>
    <name evidence="2" type="ORF">BCIN_01g04860</name>
</gene>
<evidence type="ECO:0000259" key="1">
    <source>
        <dbReference type="Pfam" id="PF14832"/>
    </source>
</evidence>
<dbReference type="OrthoDB" id="2129288at2759"/>